<feature type="compositionally biased region" description="Polar residues" evidence="2">
    <location>
        <begin position="663"/>
        <end position="672"/>
    </location>
</feature>
<feature type="compositionally biased region" description="Polar residues" evidence="2">
    <location>
        <begin position="306"/>
        <end position="322"/>
    </location>
</feature>
<comment type="caution">
    <text evidence="4">The sequence shown here is derived from an EMBL/GenBank/DDBJ whole genome shotgun (WGS) entry which is preliminary data.</text>
</comment>
<evidence type="ECO:0000259" key="3">
    <source>
        <dbReference type="Pfam" id="PF05018"/>
    </source>
</evidence>
<feature type="coiled-coil region" evidence="1">
    <location>
        <begin position="417"/>
        <end position="444"/>
    </location>
</feature>
<keyword evidence="5" id="KW-1185">Reference proteome</keyword>
<evidence type="ECO:0000313" key="4">
    <source>
        <dbReference type="EMBL" id="KAL1495688.1"/>
    </source>
</evidence>
<evidence type="ECO:0000256" key="2">
    <source>
        <dbReference type="SAM" id="MobiDB-lite"/>
    </source>
</evidence>
<name>A0AB34ICQ5_PRYPA</name>
<feature type="region of interest" description="Disordered" evidence="2">
    <location>
        <begin position="227"/>
        <end position="289"/>
    </location>
</feature>
<dbReference type="Proteomes" id="UP001515480">
    <property type="component" value="Unassembled WGS sequence"/>
</dbReference>
<feature type="compositionally biased region" description="Low complexity" evidence="2">
    <location>
        <begin position="365"/>
        <end position="389"/>
    </location>
</feature>
<sequence length="970" mass="100539">MSDGLFGSTFQGGAVVDVFSAHGSNPTSNWKIVGAVQRVFDKSVKGYILRCDGGPTAKMQLPKDERKVLGLIQPYVVLQISIPSGKTFSMELSISDTSRSRRRLLFSTAFREVVSTPLHTRIPLGAIERDVWLNLTFDLSELASHNFVGARFGRLETITLGAVCRLRRIFTLREPPAVPSGEAGDHLELPLPRGFELPPGTVSTTILFSMHLAHSVVHHSDDDLGVSDGSTPFHDTSTGASSCGSPVFPPSPSVLQKLPPPLQSSCHRQHATSAGDALPPPHKKCPIARSPSGGFSPCGSTASSSCTPLQLSSGLPTPTSQLPPRRAHTSSVGASRTRCEPLNRHGSRAHSAQTSHPPVSHRCAGGHSAGVSPASSSALASPVGSGASPHRGILGPALGCRSIPPAAEEMDGGGLGSATIQRKQAELQQRRQRLQQLEDSFERQYGDIRCAVQAFSGTPAAEESLPQPHLAAPLNPCSSFPPPLLLSAPAAEGTACGTADAAGEEFTRRRLSPVANRMAAAPAEPAASSSYRPLGVEGLRIDVALTHTEPPGVVSPTQSLLQRCAHHFGGAISIPIADGPNSRASEDDPLGPIGDGLLSPQSSHAGRISPLVSPLGAPWRDDAPLPEPPPPRHSSSRAQRGLQFHREAAASPPAAEAEEGCSCNGTSVRQSVASDEAEEGGATGESELRASLQNEQPWRLPQDGMRPERFSDDEEEVLTSVEPSPESSRDWSDGAAASDEWRPSRTPDGSMPRLPHEAAGGVVGTPGRDFVGERAGCGCGGAYDPAAYATASPDVLFMSGVPLPPSPPPPPAAAAAAAAAGGGAQVLFCGEGRAVAREKPSAPLAQCVVGGGGDGSEGEGEDEAAPLATHGGGASSHSMFGGGGNSQRLYTPPVVPVGMHSSVSGASMRSIGERTAASPRHACRRPHVASPSACRHVYVVRFTTARRAAHEAALVFSGGDAYGRLRGVGG</sequence>
<keyword evidence="1" id="KW-0175">Coiled coil</keyword>
<feature type="region of interest" description="Disordered" evidence="2">
    <location>
        <begin position="905"/>
        <end position="926"/>
    </location>
</feature>
<feature type="domain" description="CFA20" evidence="3">
    <location>
        <begin position="6"/>
        <end position="172"/>
    </location>
</feature>
<feature type="compositionally biased region" description="Polar residues" evidence="2">
    <location>
        <begin position="228"/>
        <end position="244"/>
    </location>
</feature>
<reference evidence="4 5" key="1">
    <citation type="journal article" date="2024" name="Science">
        <title>Giant polyketide synthase enzymes in the biosynthesis of giant marine polyether toxins.</title>
        <authorList>
            <person name="Fallon T.R."/>
            <person name="Shende V.V."/>
            <person name="Wierzbicki I.H."/>
            <person name="Pendleton A.L."/>
            <person name="Watervoot N.F."/>
            <person name="Auber R.P."/>
            <person name="Gonzalez D.J."/>
            <person name="Wisecaver J.H."/>
            <person name="Moore B.S."/>
        </authorList>
    </citation>
    <scope>NUCLEOTIDE SEQUENCE [LARGE SCALE GENOMIC DNA]</scope>
    <source>
        <strain evidence="4 5">12B1</strain>
    </source>
</reference>
<feature type="compositionally biased region" description="Gly residues" evidence="2">
    <location>
        <begin position="870"/>
        <end position="885"/>
    </location>
</feature>
<feature type="compositionally biased region" description="Pro residues" evidence="2">
    <location>
        <begin position="247"/>
        <end position="262"/>
    </location>
</feature>
<gene>
    <name evidence="4" type="ORF">AB1Y20_016551</name>
</gene>
<dbReference type="EMBL" id="JBGBPQ010000031">
    <property type="protein sequence ID" value="KAL1495688.1"/>
    <property type="molecule type" value="Genomic_DNA"/>
</dbReference>
<dbReference type="PANTHER" id="PTHR12458">
    <property type="entry name" value="ORF PROTEIN"/>
    <property type="match status" value="1"/>
</dbReference>
<dbReference type="AlphaFoldDB" id="A0AB34ICQ5"/>
<dbReference type="Pfam" id="PF05018">
    <property type="entry name" value="CFA20_dom"/>
    <property type="match status" value="1"/>
</dbReference>
<organism evidence="4 5">
    <name type="scientific">Prymnesium parvum</name>
    <name type="common">Toxic golden alga</name>
    <dbReference type="NCBI Taxonomy" id="97485"/>
    <lineage>
        <taxon>Eukaryota</taxon>
        <taxon>Haptista</taxon>
        <taxon>Haptophyta</taxon>
        <taxon>Prymnesiophyceae</taxon>
        <taxon>Prymnesiales</taxon>
        <taxon>Prymnesiaceae</taxon>
        <taxon>Prymnesium</taxon>
    </lineage>
</organism>
<accession>A0AB34ICQ5</accession>
<protein>
    <recommendedName>
        <fullName evidence="3">CFA20 domain-containing protein</fullName>
    </recommendedName>
</protein>
<proteinExistence type="predicted"/>
<feature type="region of interest" description="Disordered" evidence="2">
    <location>
        <begin position="845"/>
        <end position="887"/>
    </location>
</feature>
<evidence type="ECO:0000313" key="5">
    <source>
        <dbReference type="Proteomes" id="UP001515480"/>
    </source>
</evidence>
<feature type="region of interest" description="Disordered" evidence="2">
    <location>
        <begin position="575"/>
        <end position="763"/>
    </location>
</feature>
<feature type="region of interest" description="Disordered" evidence="2">
    <location>
        <begin position="306"/>
        <end position="390"/>
    </location>
</feature>
<dbReference type="InterPro" id="IPR007714">
    <property type="entry name" value="CFA20_dom"/>
</dbReference>
<evidence type="ECO:0000256" key="1">
    <source>
        <dbReference type="SAM" id="Coils"/>
    </source>
</evidence>
<dbReference type="InterPro" id="IPR040441">
    <property type="entry name" value="CFA20/CFAP20DC"/>
</dbReference>